<feature type="region of interest" description="Disordered" evidence="1">
    <location>
        <begin position="236"/>
        <end position="267"/>
    </location>
</feature>
<proteinExistence type="predicted"/>
<dbReference type="SUPFAM" id="SSF54236">
    <property type="entry name" value="Ubiquitin-like"/>
    <property type="match status" value="1"/>
</dbReference>
<dbReference type="SUPFAM" id="SSF52833">
    <property type="entry name" value="Thioredoxin-like"/>
    <property type="match status" value="1"/>
</dbReference>
<dbReference type="EMBL" id="HBIV01020100">
    <property type="protein sequence ID" value="CAE0662929.1"/>
    <property type="molecule type" value="Transcribed_RNA"/>
</dbReference>
<dbReference type="AlphaFoldDB" id="A0A7S3YV79"/>
<feature type="compositionally biased region" description="Basic and acidic residues" evidence="1">
    <location>
        <begin position="258"/>
        <end position="267"/>
    </location>
</feature>
<gene>
    <name evidence="3" type="ORF">LGLO00237_LOCUS14530</name>
</gene>
<dbReference type="InterPro" id="IPR050730">
    <property type="entry name" value="UBX_domain-protein"/>
</dbReference>
<evidence type="ECO:0000313" key="3">
    <source>
        <dbReference type="EMBL" id="CAE0662929.1"/>
    </source>
</evidence>
<name>A0A7S3YV79_9EUKA</name>
<sequence>MGRSTAALPGDGGFEIHILSSLLVYWKRLQSVEVFPLTMCLRQPARSSAASSRPTFEARTRADTKILLKVLDEKLADGPAFVRDNLATALTIAQLEKKPIFVYLHAPAGVSTPPFLKILGSKEIGTFFSRDFVCWAGLLRDTRGSEGYELAKELGVRDISESIIAVLGMVGDEAQSAGSENGVPVLRLVQLSRTRFPNATGLMQWGVDAKDAWKRMRTEREKELSRARLVKEQNSEYERALAEDEHKRKIEEEEEREEERRKLDAARKKKECEDLREKARIERQRLLDSLPAEPEPGSGVANIRFLFPDGHTRKSRRFSLDTMTKVLFDFVNSHEVLTDEDAINPERLRLVTRYPRRVLEKSERTLKEAGITSDYVLCVEEAFSQ</sequence>
<feature type="domain" description="UBX" evidence="2">
    <location>
        <begin position="296"/>
        <end position="379"/>
    </location>
</feature>
<accession>A0A7S3YV79</accession>
<dbReference type="PROSITE" id="PS50033">
    <property type="entry name" value="UBX"/>
    <property type="match status" value="1"/>
</dbReference>
<dbReference type="InterPro" id="IPR029071">
    <property type="entry name" value="Ubiquitin-like_domsf"/>
</dbReference>
<reference evidence="3" key="1">
    <citation type="submission" date="2021-01" db="EMBL/GenBank/DDBJ databases">
        <authorList>
            <person name="Corre E."/>
            <person name="Pelletier E."/>
            <person name="Niang G."/>
            <person name="Scheremetjew M."/>
            <person name="Finn R."/>
            <person name="Kale V."/>
            <person name="Holt S."/>
            <person name="Cochrane G."/>
            <person name="Meng A."/>
            <person name="Brown T."/>
            <person name="Cohen L."/>
        </authorList>
    </citation>
    <scope>NUCLEOTIDE SEQUENCE</scope>
    <source>
        <strain evidence="3">CCCM811</strain>
    </source>
</reference>
<feature type="compositionally biased region" description="Basic and acidic residues" evidence="1">
    <location>
        <begin position="236"/>
        <end position="251"/>
    </location>
</feature>
<protein>
    <recommendedName>
        <fullName evidence="2">UBX domain-containing protein</fullName>
    </recommendedName>
</protein>
<dbReference type="GO" id="GO:0043130">
    <property type="term" value="F:ubiquitin binding"/>
    <property type="evidence" value="ECO:0007669"/>
    <property type="project" value="TreeGrafter"/>
</dbReference>
<evidence type="ECO:0000259" key="2">
    <source>
        <dbReference type="PROSITE" id="PS50033"/>
    </source>
</evidence>
<dbReference type="PANTHER" id="PTHR23322">
    <property type="entry name" value="FAS-ASSOCIATED PROTEIN"/>
    <property type="match status" value="1"/>
</dbReference>
<dbReference type="InterPro" id="IPR001012">
    <property type="entry name" value="UBX_dom"/>
</dbReference>
<organism evidence="3">
    <name type="scientific">Lotharella globosa</name>
    <dbReference type="NCBI Taxonomy" id="91324"/>
    <lineage>
        <taxon>Eukaryota</taxon>
        <taxon>Sar</taxon>
        <taxon>Rhizaria</taxon>
        <taxon>Cercozoa</taxon>
        <taxon>Chlorarachniophyceae</taxon>
        <taxon>Lotharella</taxon>
    </lineage>
</organism>
<dbReference type="Gene3D" id="3.40.30.10">
    <property type="entry name" value="Glutaredoxin"/>
    <property type="match status" value="1"/>
</dbReference>
<dbReference type="InterPro" id="IPR036249">
    <property type="entry name" value="Thioredoxin-like_sf"/>
</dbReference>
<dbReference type="SMART" id="SM00166">
    <property type="entry name" value="UBX"/>
    <property type="match status" value="1"/>
</dbReference>
<dbReference type="Gene3D" id="3.10.20.90">
    <property type="entry name" value="Phosphatidylinositol 3-kinase Catalytic Subunit, Chain A, domain 1"/>
    <property type="match status" value="1"/>
</dbReference>
<dbReference type="Pfam" id="PF00789">
    <property type="entry name" value="UBX"/>
    <property type="match status" value="1"/>
</dbReference>
<evidence type="ECO:0000256" key="1">
    <source>
        <dbReference type="SAM" id="MobiDB-lite"/>
    </source>
</evidence>